<reference evidence="1 2" key="1">
    <citation type="journal article" date="2014" name="Genome Biol. Evol.">
        <title>The genome of the myxosporean Thelohanellus kitauei shows adaptations to nutrient acquisition within its fish host.</title>
        <authorList>
            <person name="Yang Y."/>
            <person name="Xiong J."/>
            <person name="Zhou Z."/>
            <person name="Huo F."/>
            <person name="Miao W."/>
            <person name="Ran C."/>
            <person name="Liu Y."/>
            <person name="Zhang J."/>
            <person name="Feng J."/>
            <person name="Wang M."/>
            <person name="Wang M."/>
            <person name="Wang L."/>
            <person name="Yao B."/>
        </authorList>
    </citation>
    <scope>NUCLEOTIDE SEQUENCE [LARGE SCALE GENOMIC DNA]</scope>
    <source>
        <strain evidence="1">Wuqing</strain>
    </source>
</reference>
<proteinExistence type="predicted"/>
<sequence length="263" mass="30685">MRKEYSADLDDDFVVEFWETARTCLEIIFEKIQPEPYLNVAVSMIRSHPRKYIQIEPCIFFLSALIVDDSSYDLLHEVYQFILNLPPNVPPLLIQTSCEFLRCFILNRPKSPEDDRISFNSIYKWLAHLPIFASTSVMAVNEYDEDMFDDDILACDLLNRMLVLCQDHCDVSDLVRTIRDELAISSVDEPKVSKNIYEFIMSILLQEIQKRQDTDESADFTLFILAEILTILQRVKDELPSEIDAATIEKVGLKYYRHSIYAF</sequence>
<dbReference type="Proteomes" id="UP000031668">
    <property type="component" value="Unassembled WGS sequence"/>
</dbReference>
<organism evidence="1 2">
    <name type="scientific">Thelohanellus kitauei</name>
    <name type="common">Myxosporean</name>
    <dbReference type="NCBI Taxonomy" id="669202"/>
    <lineage>
        <taxon>Eukaryota</taxon>
        <taxon>Metazoa</taxon>
        <taxon>Cnidaria</taxon>
        <taxon>Myxozoa</taxon>
        <taxon>Myxosporea</taxon>
        <taxon>Bivalvulida</taxon>
        <taxon>Platysporina</taxon>
        <taxon>Myxobolidae</taxon>
        <taxon>Thelohanellus</taxon>
    </lineage>
</organism>
<keyword evidence="2" id="KW-1185">Reference proteome</keyword>
<protein>
    <submittedName>
        <fullName evidence="1">Uncharacterized protein</fullName>
    </submittedName>
</protein>
<gene>
    <name evidence="1" type="ORF">RF11_07501</name>
</gene>
<comment type="caution">
    <text evidence="1">The sequence shown here is derived from an EMBL/GenBank/DDBJ whole genome shotgun (WGS) entry which is preliminary data.</text>
</comment>
<dbReference type="EMBL" id="JWZT01005319">
    <property type="protein sequence ID" value="KII61579.1"/>
    <property type="molecule type" value="Genomic_DNA"/>
</dbReference>
<dbReference type="AlphaFoldDB" id="A0A0C2MB84"/>
<evidence type="ECO:0000313" key="1">
    <source>
        <dbReference type="EMBL" id="KII61579.1"/>
    </source>
</evidence>
<evidence type="ECO:0000313" key="2">
    <source>
        <dbReference type="Proteomes" id="UP000031668"/>
    </source>
</evidence>
<name>A0A0C2MB84_THEKT</name>
<accession>A0A0C2MB84</accession>